<gene>
    <name evidence="4" type="ORF">GCM10010449_07240</name>
</gene>
<sequence length="306" mass="31494">MRAAAFSAHGPADVLRPVDLPVPEPGPGEVRVRIRAAGVMPFDIGLREGVIRPPGAVFPVVPGNEFAGTVDVLGSGVTGFGPGDPVLGFSLLGSYAQYVVVPEENLVAKPDEMEWAVAGGFSGNAQGAHMALSAMRVGPGDTVLINAAAGGLGTLAVQLARAWGATTVIGTASEPHHGHLRSLGAIPVTYGEGLEERVRAIAPEGVDAALDGAGAQALRTSAAVAKHPDRVITMVATEEARRLGLPELTGTRTASRLAEMTGLYAKGTLRVHIRARYALERAADAQREVERGHGRGKVVLTGLAAP</sequence>
<dbReference type="InterPro" id="IPR002364">
    <property type="entry name" value="Quin_OxRdtase/zeta-crystal_CS"/>
</dbReference>
<evidence type="ECO:0000256" key="2">
    <source>
        <dbReference type="ARBA" id="ARBA00023002"/>
    </source>
</evidence>
<name>A0ABP6M9C6_9ACTN</name>
<dbReference type="SUPFAM" id="SSF51735">
    <property type="entry name" value="NAD(P)-binding Rossmann-fold domains"/>
    <property type="match status" value="1"/>
</dbReference>
<protein>
    <submittedName>
        <fullName evidence="4">NADP-dependent oxidoreductase</fullName>
    </submittedName>
</protein>
<dbReference type="PANTHER" id="PTHR48106">
    <property type="entry name" value="QUINONE OXIDOREDUCTASE PIG3-RELATED"/>
    <property type="match status" value="1"/>
</dbReference>
<evidence type="ECO:0000313" key="5">
    <source>
        <dbReference type="Proteomes" id="UP001501637"/>
    </source>
</evidence>
<keyword evidence="5" id="KW-1185">Reference proteome</keyword>
<dbReference type="InterPro" id="IPR020843">
    <property type="entry name" value="ER"/>
</dbReference>
<keyword evidence="2" id="KW-0560">Oxidoreductase</keyword>
<dbReference type="InterPro" id="IPR011032">
    <property type="entry name" value="GroES-like_sf"/>
</dbReference>
<dbReference type="InterPro" id="IPR036291">
    <property type="entry name" value="NAD(P)-bd_dom_sf"/>
</dbReference>
<reference evidence="5" key="1">
    <citation type="journal article" date="2019" name="Int. J. Syst. Evol. Microbiol.">
        <title>The Global Catalogue of Microorganisms (GCM) 10K type strain sequencing project: providing services to taxonomists for standard genome sequencing and annotation.</title>
        <authorList>
            <consortium name="The Broad Institute Genomics Platform"/>
            <consortium name="The Broad Institute Genome Sequencing Center for Infectious Disease"/>
            <person name="Wu L."/>
            <person name="Ma J."/>
        </authorList>
    </citation>
    <scope>NUCLEOTIDE SEQUENCE [LARGE SCALE GENOMIC DNA]</scope>
    <source>
        <strain evidence="5">JCM 9092</strain>
    </source>
</reference>
<dbReference type="Pfam" id="PF08240">
    <property type="entry name" value="ADH_N"/>
    <property type="match status" value="1"/>
</dbReference>
<dbReference type="SMART" id="SM00829">
    <property type="entry name" value="PKS_ER"/>
    <property type="match status" value="1"/>
</dbReference>
<dbReference type="PROSITE" id="PS01162">
    <property type="entry name" value="QOR_ZETA_CRYSTAL"/>
    <property type="match status" value="1"/>
</dbReference>
<organism evidence="4 5">
    <name type="scientific">Streptomyces rectiviolaceus</name>
    <dbReference type="NCBI Taxonomy" id="332591"/>
    <lineage>
        <taxon>Bacteria</taxon>
        <taxon>Bacillati</taxon>
        <taxon>Actinomycetota</taxon>
        <taxon>Actinomycetes</taxon>
        <taxon>Kitasatosporales</taxon>
        <taxon>Streptomycetaceae</taxon>
        <taxon>Streptomyces</taxon>
    </lineage>
</organism>
<dbReference type="Gene3D" id="3.40.50.720">
    <property type="entry name" value="NAD(P)-binding Rossmann-like Domain"/>
    <property type="match status" value="1"/>
</dbReference>
<comment type="caution">
    <text evidence="4">The sequence shown here is derived from an EMBL/GenBank/DDBJ whole genome shotgun (WGS) entry which is preliminary data.</text>
</comment>
<proteinExistence type="predicted"/>
<dbReference type="Gene3D" id="3.90.180.10">
    <property type="entry name" value="Medium-chain alcohol dehydrogenases, catalytic domain"/>
    <property type="match status" value="1"/>
</dbReference>
<dbReference type="InterPro" id="IPR013154">
    <property type="entry name" value="ADH-like_N"/>
</dbReference>
<keyword evidence="1" id="KW-0521">NADP</keyword>
<dbReference type="EMBL" id="BAAAUG010000017">
    <property type="protein sequence ID" value="GAA3086176.1"/>
    <property type="molecule type" value="Genomic_DNA"/>
</dbReference>
<dbReference type="CDD" id="cd05289">
    <property type="entry name" value="MDR_like_2"/>
    <property type="match status" value="1"/>
</dbReference>
<dbReference type="SUPFAM" id="SSF50129">
    <property type="entry name" value="GroES-like"/>
    <property type="match status" value="1"/>
</dbReference>
<accession>A0ABP6M9C6</accession>
<feature type="domain" description="Enoyl reductase (ER)" evidence="3">
    <location>
        <begin position="10"/>
        <end position="300"/>
    </location>
</feature>
<evidence type="ECO:0000256" key="1">
    <source>
        <dbReference type="ARBA" id="ARBA00022857"/>
    </source>
</evidence>
<dbReference type="Proteomes" id="UP001501637">
    <property type="component" value="Unassembled WGS sequence"/>
</dbReference>
<evidence type="ECO:0000313" key="4">
    <source>
        <dbReference type="EMBL" id="GAA3086176.1"/>
    </source>
</evidence>
<evidence type="ECO:0000259" key="3">
    <source>
        <dbReference type="SMART" id="SM00829"/>
    </source>
</evidence>
<dbReference type="Pfam" id="PF13602">
    <property type="entry name" value="ADH_zinc_N_2"/>
    <property type="match status" value="1"/>
</dbReference>